<feature type="repeat" description="WD" evidence="3">
    <location>
        <begin position="315"/>
        <end position="355"/>
    </location>
</feature>
<dbReference type="PROSITE" id="PS50294">
    <property type="entry name" value="WD_REPEATS_REGION"/>
    <property type="match status" value="3"/>
</dbReference>
<feature type="compositionally biased region" description="Basic and acidic residues" evidence="4">
    <location>
        <begin position="111"/>
        <end position="137"/>
    </location>
</feature>
<evidence type="ECO:0000256" key="3">
    <source>
        <dbReference type="PROSITE-ProRule" id="PRU00221"/>
    </source>
</evidence>
<dbReference type="InterPro" id="IPR020472">
    <property type="entry name" value="WD40_PAC1"/>
</dbReference>
<feature type="compositionally biased region" description="Basic and acidic residues" evidence="4">
    <location>
        <begin position="85"/>
        <end position="94"/>
    </location>
</feature>
<feature type="repeat" description="WD" evidence="3">
    <location>
        <begin position="356"/>
        <end position="385"/>
    </location>
</feature>
<accession>A0A2H9TP17</accession>
<dbReference type="Pfam" id="PF12937">
    <property type="entry name" value="F-box-like"/>
    <property type="match status" value="1"/>
</dbReference>
<dbReference type="InterPro" id="IPR015943">
    <property type="entry name" value="WD40/YVTN_repeat-like_dom_sf"/>
</dbReference>
<dbReference type="GO" id="GO:0043161">
    <property type="term" value="P:proteasome-mediated ubiquitin-dependent protein catabolic process"/>
    <property type="evidence" value="ECO:0007669"/>
    <property type="project" value="TreeGrafter"/>
</dbReference>
<gene>
    <name evidence="6" type="ORF">PSACC_00686</name>
</gene>
<organism evidence="6 7">
    <name type="scientific">Paramicrosporidium saccamoebae</name>
    <dbReference type="NCBI Taxonomy" id="1246581"/>
    <lineage>
        <taxon>Eukaryota</taxon>
        <taxon>Fungi</taxon>
        <taxon>Fungi incertae sedis</taxon>
        <taxon>Cryptomycota</taxon>
        <taxon>Cryptomycota incertae sedis</taxon>
        <taxon>Paramicrosporidium</taxon>
    </lineage>
</organism>
<dbReference type="InterPro" id="IPR001810">
    <property type="entry name" value="F-box_dom"/>
</dbReference>
<proteinExistence type="predicted"/>
<dbReference type="Proteomes" id="UP000240830">
    <property type="component" value="Unassembled WGS sequence"/>
</dbReference>
<feature type="repeat" description="WD" evidence="3">
    <location>
        <begin position="280"/>
        <end position="314"/>
    </location>
</feature>
<feature type="compositionally biased region" description="Acidic residues" evidence="4">
    <location>
        <begin position="18"/>
        <end position="30"/>
    </location>
</feature>
<dbReference type="SMART" id="SM00320">
    <property type="entry name" value="WD40"/>
    <property type="match status" value="7"/>
</dbReference>
<evidence type="ECO:0000259" key="5">
    <source>
        <dbReference type="Pfam" id="PF12937"/>
    </source>
</evidence>
<comment type="caution">
    <text evidence="6">The sequence shown here is derived from an EMBL/GenBank/DDBJ whole genome shotgun (WGS) entry which is preliminary data.</text>
</comment>
<dbReference type="GO" id="GO:0005634">
    <property type="term" value="C:nucleus"/>
    <property type="evidence" value="ECO:0007669"/>
    <property type="project" value="TreeGrafter"/>
</dbReference>
<dbReference type="AlphaFoldDB" id="A0A2H9TP17"/>
<evidence type="ECO:0000256" key="4">
    <source>
        <dbReference type="SAM" id="MobiDB-lite"/>
    </source>
</evidence>
<feature type="compositionally biased region" description="Low complexity" evidence="4">
    <location>
        <begin position="101"/>
        <end position="110"/>
    </location>
</feature>
<dbReference type="PROSITE" id="PS00678">
    <property type="entry name" value="WD_REPEATS_1"/>
    <property type="match status" value="3"/>
</dbReference>
<feature type="domain" description="F-box" evidence="5">
    <location>
        <begin position="180"/>
        <end position="224"/>
    </location>
</feature>
<name>A0A2H9TP17_9FUNG</name>
<dbReference type="SUPFAM" id="SSF81383">
    <property type="entry name" value="F-box domain"/>
    <property type="match status" value="1"/>
</dbReference>
<protein>
    <recommendedName>
        <fullName evidence="5">F-box domain-containing protein</fullName>
    </recommendedName>
</protein>
<dbReference type="PRINTS" id="PR00320">
    <property type="entry name" value="GPROTEINBRPT"/>
</dbReference>
<feature type="repeat" description="WD" evidence="3">
    <location>
        <begin position="397"/>
        <end position="437"/>
    </location>
</feature>
<dbReference type="InterPro" id="IPR019775">
    <property type="entry name" value="WD40_repeat_CS"/>
</dbReference>
<feature type="compositionally biased region" description="Polar residues" evidence="4">
    <location>
        <begin position="42"/>
        <end position="54"/>
    </location>
</feature>
<feature type="repeat" description="WD" evidence="3">
    <location>
        <begin position="478"/>
        <end position="517"/>
    </location>
</feature>
<feature type="repeat" description="WD" evidence="3">
    <location>
        <begin position="438"/>
        <end position="477"/>
    </location>
</feature>
<dbReference type="GO" id="GO:0005737">
    <property type="term" value="C:cytoplasm"/>
    <property type="evidence" value="ECO:0007669"/>
    <property type="project" value="TreeGrafter"/>
</dbReference>
<dbReference type="PROSITE" id="PS50082">
    <property type="entry name" value="WD_REPEATS_2"/>
    <property type="match status" value="6"/>
</dbReference>
<dbReference type="STRING" id="1246581.A0A2H9TP17"/>
<dbReference type="PANTHER" id="PTHR19849">
    <property type="entry name" value="PHOSPHOLIPASE A-2-ACTIVATING PROTEIN"/>
    <property type="match status" value="1"/>
</dbReference>
<dbReference type="CDD" id="cd00200">
    <property type="entry name" value="WD40"/>
    <property type="match status" value="1"/>
</dbReference>
<dbReference type="Gene3D" id="2.130.10.10">
    <property type="entry name" value="YVTN repeat-like/Quinoprotein amine dehydrogenase"/>
    <property type="match status" value="1"/>
</dbReference>
<dbReference type="GO" id="GO:0010992">
    <property type="term" value="P:ubiquitin recycling"/>
    <property type="evidence" value="ECO:0007669"/>
    <property type="project" value="TreeGrafter"/>
</dbReference>
<sequence length="599" mass="66403">MRERADHKAANANAPSEPDSDGVEDEDETPETPFVEIEPTTLAGSSIAATSGENDNQDDVIILENIEPPHPEKGESWPLVSMDEDQQHSRDIQSSRDFQSSRESQQQYSRESQHHHSRESQQQHSREQSSGDARLTDTLRNMTRRNRAAILRTIVHHLDSSDAHFLLELVKRKLSCDPLHELPPELAALVLSRMADATGLLWMARVCREWRTQVLGDVVLWRHHLKSMPLSRPARGRLEQAQTVSDYVNVLKYETLLRRNWQSDNSSSRMTIPALGVGVITCLQLDEEQGWLISGADNGNIGIWNVNSGECSALPAGHQGGVWTLKATKDGILVTGSTDRTLIVWDMKSGARIADLIGHSSTVRCVEIIGNYIVSGSRDGTLRVWCRRSGFTCLHILTGHTGSVRCIVPFGERYIVSGSYDHTLRVWDLNTGRCVATCAGHDGKVYSLAASDEYIFSGGIDAKIRVWRPLTGECVDVFSDHGALVGLLEIHGDYLVAGSTDGSLSLWNARTLHRLRFLELAHRSSITALGINRYAIISGSERALRLWSLVEMCSDEPPEPLTLSDKADVVWRVVAGETTAVVAYQQTGITRIELINFAP</sequence>
<dbReference type="PANTHER" id="PTHR19849:SF1">
    <property type="entry name" value="F-BOX_WD REPEAT-CONTAINING PROTEIN 7"/>
    <property type="match status" value="1"/>
</dbReference>
<dbReference type="EMBL" id="MTSL01000057">
    <property type="protein sequence ID" value="PJF19497.1"/>
    <property type="molecule type" value="Genomic_DNA"/>
</dbReference>
<keyword evidence="7" id="KW-1185">Reference proteome</keyword>
<dbReference type="GO" id="GO:0043130">
    <property type="term" value="F:ubiquitin binding"/>
    <property type="evidence" value="ECO:0007669"/>
    <property type="project" value="TreeGrafter"/>
</dbReference>
<dbReference type="OrthoDB" id="190105at2759"/>
<evidence type="ECO:0000256" key="2">
    <source>
        <dbReference type="ARBA" id="ARBA00022737"/>
    </source>
</evidence>
<reference evidence="6 7" key="1">
    <citation type="submission" date="2016-10" db="EMBL/GenBank/DDBJ databases">
        <title>The genome of Paramicrosporidium saccamoebae is the missing link in understanding Cryptomycota and Microsporidia evolution.</title>
        <authorList>
            <person name="Quandt C.A."/>
            <person name="Beaudet D."/>
            <person name="Corsaro D."/>
            <person name="Michel R."/>
            <person name="Corradi N."/>
            <person name="James T."/>
        </authorList>
    </citation>
    <scope>NUCLEOTIDE SEQUENCE [LARGE SCALE GENOMIC DNA]</scope>
    <source>
        <strain evidence="6 7">KSL3</strain>
    </source>
</reference>
<evidence type="ECO:0000313" key="7">
    <source>
        <dbReference type="Proteomes" id="UP000240830"/>
    </source>
</evidence>
<dbReference type="InterPro" id="IPR001680">
    <property type="entry name" value="WD40_rpt"/>
</dbReference>
<dbReference type="InterPro" id="IPR036047">
    <property type="entry name" value="F-box-like_dom_sf"/>
</dbReference>
<dbReference type="InterPro" id="IPR036322">
    <property type="entry name" value="WD40_repeat_dom_sf"/>
</dbReference>
<evidence type="ECO:0000313" key="6">
    <source>
        <dbReference type="EMBL" id="PJF19497.1"/>
    </source>
</evidence>
<evidence type="ECO:0000256" key="1">
    <source>
        <dbReference type="ARBA" id="ARBA00022574"/>
    </source>
</evidence>
<dbReference type="Pfam" id="PF00400">
    <property type="entry name" value="WD40"/>
    <property type="match status" value="5"/>
</dbReference>
<keyword evidence="1 3" id="KW-0853">WD repeat</keyword>
<dbReference type="SUPFAM" id="SSF50978">
    <property type="entry name" value="WD40 repeat-like"/>
    <property type="match status" value="1"/>
</dbReference>
<keyword evidence="2" id="KW-0677">Repeat</keyword>
<dbReference type="Gene3D" id="1.20.1280.50">
    <property type="match status" value="1"/>
</dbReference>
<feature type="region of interest" description="Disordered" evidence="4">
    <location>
        <begin position="1"/>
        <end position="140"/>
    </location>
</feature>